<dbReference type="STRING" id="1051891.A0A0C3QIP7"/>
<sequence length="240" mass="27410">MAKTAPLIAVDFDDVLVATNLAAAQWHNREYGTKMALEDFLYYHWWKNPYWGPMKETVSKVLRFYTAEEYKQAQPVLDAPRICKQLKAMGYRLVIVTARSDEHRKITEEAINKYFPGIFDGLEFTASIGGRGTSQLTKPQMLRQLGASMLIDDSLDNCIDVAKSGIPVMLFGDYEWNKRKSGIGAGVESMGFDEREKVEGIGRRWWIRDDVADERLSPLVRRVRGWDDVLRAVRETPSSP</sequence>
<dbReference type="InterPro" id="IPR023214">
    <property type="entry name" value="HAD_sf"/>
</dbReference>
<protein>
    <submittedName>
        <fullName evidence="2">Uncharacterized protein</fullName>
    </submittedName>
</protein>
<evidence type="ECO:0000313" key="3">
    <source>
        <dbReference type="Proteomes" id="UP000054248"/>
    </source>
</evidence>
<dbReference type="Proteomes" id="UP000054248">
    <property type="component" value="Unassembled WGS sequence"/>
</dbReference>
<keyword evidence="3" id="KW-1185">Reference proteome</keyword>
<dbReference type="OrthoDB" id="10248475at2759"/>
<dbReference type="GO" id="GO:0008253">
    <property type="term" value="F:5'-nucleotidase activity"/>
    <property type="evidence" value="ECO:0007669"/>
    <property type="project" value="InterPro"/>
</dbReference>
<dbReference type="InterPro" id="IPR052419">
    <property type="entry name" value="5_3-deoxyribonucleotidase-like"/>
</dbReference>
<dbReference type="GO" id="GO:0009264">
    <property type="term" value="P:deoxyribonucleotide catabolic process"/>
    <property type="evidence" value="ECO:0007669"/>
    <property type="project" value="InterPro"/>
</dbReference>
<dbReference type="InterPro" id="IPR036412">
    <property type="entry name" value="HAD-like_sf"/>
</dbReference>
<dbReference type="Gene3D" id="3.40.50.1000">
    <property type="entry name" value="HAD superfamily/HAD-like"/>
    <property type="match status" value="1"/>
</dbReference>
<dbReference type="Pfam" id="PF06941">
    <property type="entry name" value="NT5C"/>
    <property type="match status" value="1"/>
</dbReference>
<dbReference type="HOGENOM" id="CLU_070652_0_0_1"/>
<dbReference type="InterPro" id="IPR010708">
    <property type="entry name" value="5'(3')-deoxyribonucleotidase"/>
</dbReference>
<feature type="active site" description="Proton donor" evidence="1">
    <location>
        <position position="13"/>
    </location>
</feature>
<organism evidence="2 3">
    <name type="scientific">Tulasnella calospora MUT 4182</name>
    <dbReference type="NCBI Taxonomy" id="1051891"/>
    <lineage>
        <taxon>Eukaryota</taxon>
        <taxon>Fungi</taxon>
        <taxon>Dikarya</taxon>
        <taxon>Basidiomycota</taxon>
        <taxon>Agaricomycotina</taxon>
        <taxon>Agaricomycetes</taxon>
        <taxon>Cantharellales</taxon>
        <taxon>Tulasnellaceae</taxon>
        <taxon>Tulasnella</taxon>
    </lineage>
</organism>
<accession>A0A0C3QIP7</accession>
<dbReference type="PANTHER" id="PTHR35134:SF2">
    <property type="entry name" value="NUCLEOTIDASE YQFW-RELATED"/>
    <property type="match status" value="1"/>
</dbReference>
<feature type="active site" description="Nucleophile" evidence="1">
    <location>
        <position position="11"/>
    </location>
</feature>
<reference evidence="3" key="2">
    <citation type="submission" date="2015-01" db="EMBL/GenBank/DDBJ databases">
        <title>Evolutionary Origins and Diversification of the Mycorrhizal Mutualists.</title>
        <authorList>
            <consortium name="DOE Joint Genome Institute"/>
            <consortium name="Mycorrhizal Genomics Consortium"/>
            <person name="Kohler A."/>
            <person name="Kuo A."/>
            <person name="Nagy L.G."/>
            <person name="Floudas D."/>
            <person name="Copeland A."/>
            <person name="Barry K.W."/>
            <person name="Cichocki N."/>
            <person name="Veneault-Fourrey C."/>
            <person name="LaButti K."/>
            <person name="Lindquist E.A."/>
            <person name="Lipzen A."/>
            <person name="Lundell T."/>
            <person name="Morin E."/>
            <person name="Murat C."/>
            <person name="Riley R."/>
            <person name="Ohm R."/>
            <person name="Sun H."/>
            <person name="Tunlid A."/>
            <person name="Henrissat B."/>
            <person name="Grigoriev I.V."/>
            <person name="Hibbett D.S."/>
            <person name="Martin F."/>
        </authorList>
    </citation>
    <scope>NUCLEOTIDE SEQUENCE [LARGE SCALE GENOMIC DNA]</scope>
    <source>
        <strain evidence="3">MUT 4182</strain>
    </source>
</reference>
<dbReference type="EMBL" id="KN823019">
    <property type="protein sequence ID" value="KIO26796.1"/>
    <property type="molecule type" value="Genomic_DNA"/>
</dbReference>
<name>A0A0C3QIP7_9AGAM</name>
<dbReference type="AlphaFoldDB" id="A0A0C3QIP7"/>
<gene>
    <name evidence="2" type="ORF">M407DRAFT_23991</name>
</gene>
<reference evidence="2 3" key="1">
    <citation type="submission" date="2014-04" db="EMBL/GenBank/DDBJ databases">
        <authorList>
            <consortium name="DOE Joint Genome Institute"/>
            <person name="Kuo A."/>
            <person name="Girlanda M."/>
            <person name="Perotto S."/>
            <person name="Kohler A."/>
            <person name="Nagy L.G."/>
            <person name="Floudas D."/>
            <person name="Copeland A."/>
            <person name="Barry K.W."/>
            <person name="Cichocki N."/>
            <person name="Veneault-Fourrey C."/>
            <person name="LaButti K."/>
            <person name="Lindquist E.A."/>
            <person name="Lipzen A."/>
            <person name="Lundell T."/>
            <person name="Morin E."/>
            <person name="Murat C."/>
            <person name="Sun H."/>
            <person name="Tunlid A."/>
            <person name="Henrissat B."/>
            <person name="Grigoriev I.V."/>
            <person name="Hibbett D.S."/>
            <person name="Martin F."/>
            <person name="Nordberg H.P."/>
            <person name="Cantor M.N."/>
            <person name="Hua S.X."/>
        </authorList>
    </citation>
    <scope>NUCLEOTIDE SEQUENCE [LARGE SCALE GENOMIC DNA]</scope>
    <source>
        <strain evidence="2 3">MUT 4182</strain>
    </source>
</reference>
<dbReference type="SUPFAM" id="SSF56784">
    <property type="entry name" value="HAD-like"/>
    <property type="match status" value="1"/>
</dbReference>
<proteinExistence type="predicted"/>
<evidence type="ECO:0000313" key="2">
    <source>
        <dbReference type="EMBL" id="KIO26796.1"/>
    </source>
</evidence>
<evidence type="ECO:0000256" key="1">
    <source>
        <dbReference type="PIRSR" id="PIRSR610708-1"/>
    </source>
</evidence>
<dbReference type="PANTHER" id="PTHR35134">
    <property type="entry name" value="NUCLEOTIDASE YQFW-RELATED"/>
    <property type="match status" value="1"/>
</dbReference>